<reference evidence="2 3" key="1">
    <citation type="submission" date="2019-01" db="EMBL/GenBank/DDBJ databases">
        <title>Sequencing of cultivated peanut Arachis hypogaea provides insights into genome evolution and oil improvement.</title>
        <authorList>
            <person name="Chen X."/>
        </authorList>
    </citation>
    <scope>NUCLEOTIDE SEQUENCE [LARGE SCALE GENOMIC DNA]</scope>
    <source>
        <strain evidence="3">cv. Fuhuasheng</strain>
        <tissue evidence="2">Leaves</tissue>
    </source>
</reference>
<comment type="caution">
    <text evidence="2">The sequence shown here is derived from an EMBL/GenBank/DDBJ whole genome shotgun (WGS) entry which is preliminary data.</text>
</comment>
<feature type="compositionally biased region" description="Basic and acidic residues" evidence="1">
    <location>
        <begin position="53"/>
        <end position="64"/>
    </location>
</feature>
<sequence>MIPYNNQEYYIDDTDILSKIEEFVPFSSSIRRLDDKPSTPSDKQASSSSCMAKHQDDNEHKSSDSKSSSNKALSTTFGKLLLNLHKASQKFTQGRNNSEVT</sequence>
<gene>
    <name evidence="2" type="ORF">Ahy_B08g093719</name>
</gene>
<keyword evidence="3" id="KW-1185">Reference proteome</keyword>
<name>A0A444Y6T5_ARAHY</name>
<protein>
    <submittedName>
        <fullName evidence="2">Uncharacterized protein</fullName>
    </submittedName>
</protein>
<accession>A0A444Y6T5</accession>
<evidence type="ECO:0000313" key="3">
    <source>
        <dbReference type="Proteomes" id="UP000289738"/>
    </source>
</evidence>
<evidence type="ECO:0000313" key="2">
    <source>
        <dbReference type="EMBL" id="RYQ97639.1"/>
    </source>
</evidence>
<evidence type="ECO:0000256" key="1">
    <source>
        <dbReference type="SAM" id="MobiDB-lite"/>
    </source>
</evidence>
<feature type="region of interest" description="Disordered" evidence="1">
    <location>
        <begin position="29"/>
        <end position="71"/>
    </location>
</feature>
<dbReference type="AlphaFoldDB" id="A0A444Y6T5"/>
<proteinExistence type="predicted"/>
<dbReference type="EMBL" id="SDMP01000018">
    <property type="protein sequence ID" value="RYQ97639.1"/>
    <property type="molecule type" value="Genomic_DNA"/>
</dbReference>
<feature type="compositionally biased region" description="Polar residues" evidence="1">
    <location>
        <begin position="38"/>
        <end position="50"/>
    </location>
</feature>
<organism evidence="2 3">
    <name type="scientific">Arachis hypogaea</name>
    <name type="common">Peanut</name>
    <dbReference type="NCBI Taxonomy" id="3818"/>
    <lineage>
        <taxon>Eukaryota</taxon>
        <taxon>Viridiplantae</taxon>
        <taxon>Streptophyta</taxon>
        <taxon>Embryophyta</taxon>
        <taxon>Tracheophyta</taxon>
        <taxon>Spermatophyta</taxon>
        <taxon>Magnoliopsida</taxon>
        <taxon>eudicotyledons</taxon>
        <taxon>Gunneridae</taxon>
        <taxon>Pentapetalae</taxon>
        <taxon>rosids</taxon>
        <taxon>fabids</taxon>
        <taxon>Fabales</taxon>
        <taxon>Fabaceae</taxon>
        <taxon>Papilionoideae</taxon>
        <taxon>50 kb inversion clade</taxon>
        <taxon>dalbergioids sensu lato</taxon>
        <taxon>Dalbergieae</taxon>
        <taxon>Pterocarpus clade</taxon>
        <taxon>Arachis</taxon>
    </lineage>
</organism>
<dbReference type="Proteomes" id="UP000289738">
    <property type="component" value="Chromosome B08"/>
</dbReference>